<dbReference type="InterPro" id="IPR002545">
    <property type="entry name" value="CheW-lke_dom"/>
</dbReference>
<dbReference type="Proteomes" id="UP000885832">
    <property type="component" value="Unassembled WGS sequence"/>
</dbReference>
<proteinExistence type="predicted"/>
<dbReference type="SMART" id="SM00260">
    <property type="entry name" value="CheW"/>
    <property type="match status" value="1"/>
</dbReference>
<dbReference type="GO" id="GO:0006935">
    <property type="term" value="P:chemotaxis"/>
    <property type="evidence" value="ECO:0007669"/>
    <property type="project" value="InterPro"/>
</dbReference>
<dbReference type="Gene3D" id="2.30.30.40">
    <property type="entry name" value="SH3 Domains"/>
    <property type="match status" value="1"/>
</dbReference>
<dbReference type="SUPFAM" id="SSF50341">
    <property type="entry name" value="CheW-like"/>
    <property type="match status" value="1"/>
</dbReference>
<evidence type="ECO:0000313" key="2">
    <source>
        <dbReference type="EMBL" id="HHJ80526.1"/>
    </source>
</evidence>
<dbReference type="Pfam" id="PF01584">
    <property type="entry name" value="CheW"/>
    <property type="match status" value="1"/>
</dbReference>
<dbReference type="InterPro" id="IPR036061">
    <property type="entry name" value="CheW-like_dom_sf"/>
</dbReference>
<protein>
    <submittedName>
        <fullName evidence="2">Chemotaxis protein CheW</fullName>
    </submittedName>
</protein>
<dbReference type="EMBL" id="DRNF01000171">
    <property type="protein sequence ID" value="HHJ80526.1"/>
    <property type="molecule type" value="Genomic_DNA"/>
</dbReference>
<sequence>MSTEDKKQGATEFEHEVALKVYIDALLLEPDEIEASPEQVVPIAEPVEAITATELKVEAKLEATVVETRVADKAIPANVSPVPASSETVEYLLFKVAGFLTLSVPLARLNGIVKWSGEITPIPGHADWFLGLISNRGRQVKVIDIAKFVIPENHKSRQAVEAKREFKHLLLVGGGRYGLACDELGQVLKLTSEKIRWRDDRSRRPWLAGTIIEQMSALLDVDSFIEMLKDGVLLDEVP</sequence>
<dbReference type="GO" id="GO:0007165">
    <property type="term" value="P:signal transduction"/>
    <property type="evidence" value="ECO:0007669"/>
    <property type="project" value="InterPro"/>
</dbReference>
<gene>
    <name evidence="2" type="ORF">ENJ65_02715</name>
</gene>
<accession>A0A832N695</accession>
<dbReference type="InterPro" id="IPR014506">
    <property type="entry name" value="UCP020479_CheW"/>
</dbReference>
<comment type="caution">
    <text evidence="2">The sequence shown here is derived from an EMBL/GenBank/DDBJ whole genome shotgun (WGS) entry which is preliminary data.</text>
</comment>
<dbReference type="Gene3D" id="2.40.50.180">
    <property type="entry name" value="CheA-289, Domain 4"/>
    <property type="match status" value="1"/>
</dbReference>
<dbReference type="PROSITE" id="PS50851">
    <property type="entry name" value="CHEW"/>
    <property type="match status" value="1"/>
</dbReference>
<dbReference type="AlphaFoldDB" id="A0A832N695"/>
<feature type="domain" description="CheW-like" evidence="1">
    <location>
        <begin position="88"/>
        <end position="230"/>
    </location>
</feature>
<dbReference type="PIRSF" id="PIRSF020479">
    <property type="entry name" value="UCP020479_CheW"/>
    <property type="match status" value="1"/>
</dbReference>
<evidence type="ECO:0000259" key="1">
    <source>
        <dbReference type="PROSITE" id="PS50851"/>
    </source>
</evidence>
<name>A0A832N695_9GAMM</name>
<organism evidence="2">
    <name type="scientific">Candidatus Tenderia electrophaga</name>
    <dbReference type="NCBI Taxonomy" id="1748243"/>
    <lineage>
        <taxon>Bacteria</taxon>
        <taxon>Pseudomonadati</taxon>
        <taxon>Pseudomonadota</taxon>
        <taxon>Gammaproteobacteria</taxon>
        <taxon>Candidatus Tenderiales</taxon>
        <taxon>Candidatus Tenderiaceae</taxon>
        <taxon>Candidatus Tenderia</taxon>
    </lineage>
</organism>
<reference evidence="2" key="1">
    <citation type="journal article" date="2020" name="mSystems">
        <title>Genome- and Community-Level Interaction Insights into Carbon Utilization and Element Cycling Functions of Hydrothermarchaeota in Hydrothermal Sediment.</title>
        <authorList>
            <person name="Zhou Z."/>
            <person name="Liu Y."/>
            <person name="Xu W."/>
            <person name="Pan J."/>
            <person name="Luo Z.H."/>
            <person name="Li M."/>
        </authorList>
    </citation>
    <scope>NUCLEOTIDE SEQUENCE [LARGE SCALE GENOMIC DNA]</scope>
    <source>
        <strain evidence="2">HyVt-505</strain>
    </source>
</reference>